<name>A0A5A7R334_STRAF</name>
<keyword evidence="4" id="KW-0648">Protein biosynthesis</keyword>
<evidence type="ECO:0000256" key="1">
    <source>
        <dbReference type="ARBA" id="ARBA00022540"/>
    </source>
</evidence>
<evidence type="ECO:0000256" key="3">
    <source>
        <dbReference type="ARBA" id="ARBA00022737"/>
    </source>
</evidence>
<dbReference type="AlphaFoldDB" id="A0A5A7R334"/>
<dbReference type="GO" id="GO:0000049">
    <property type="term" value="F:tRNA binding"/>
    <property type="evidence" value="ECO:0007669"/>
    <property type="project" value="TreeGrafter"/>
</dbReference>
<proteinExistence type="predicted"/>
<protein>
    <submittedName>
        <fullName evidence="6">Eukaryotic translation initiation factor 2A</fullName>
    </submittedName>
</protein>
<dbReference type="Pfam" id="PF08662">
    <property type="entry name" value="eIF2A"/>
    <property type="match status" value="1"/>
</dbReference>
<dbReference type="Proteomes" id="UP000325081">
    <property type="component" value="Unassembled WGS sequence"/>
</dbReference>
<dbReference type="OrthoDB" id="2194683at2759"/>
<dbReference type="GO" id="GO:0022627">
    <property type="term" value="C:cytosolic small ribosomal subunit"/>
    <property type="evidence" value="ECO:0007669"/>
    <property type="project" value="TreeGrafter"/>
</dbReference>
<dbReference type="InterPro" id="IPR013979">
    <property type="entry name" value="TIF_beta_prop-like"/>
</dbReference>
<dbReference type="PANTHER" id="PTHR13227">
    <property type="entry name" value="EUKARYOTIC TRANSLATION INITIATION FACTOR 2A"/>
    <property type="match status" value="1"/>
</dbReference>
<dbReference type="GO" id="GO:0043022">
    <property type="term" value="F:ribosome binding"/>
    <property type="evidence" value="ECO:0007669"/>
    <property type="project" value="TreeGrafter"/>
</dbReference>
<organism evidence="6 7">
    <name type="scientific">Striga asiatica</name>
    <name type="common">Asiatic witchweed</name>
    <name type="synonym">Buchnera asiatica</name>
    <dbReference type="NCBI Taxonomy" id="4170"/>
    <lineage>
        <taxon>Eukaryota</taxon>
        <taxon>Viridiplantae</taxon>
        <taxon>Streptophyta</taxon>
        <taxon>Embryophyta</taxon>
        <taxon>Tracheophyta</taxon>
        <taxon>Spermatophyta</taxon>
        <taxon>Magnoliopsida</taxon>
        <taxon>eudicotyledons</taxon>
        <taxon>Gunneridae</taxon>
        <taxon>Pentapetalae</taxon>
        <taxon>asterids</taxon>
        <taxon>lamiids</taxon>
        <taxon>Lamiales</taxon>
        <taxon>Orobanchaceae</taxon>
        <taxon>Buchnereae</taxon>
        <taxon>Striga</taxon>
    </lineage>
</organism>
<reference evidence="7" key="1">
    <citation type="journal article" date="2019" name="Curr. Biol.">
        <title>Genome Sequence of Striga asiatica Provides Insight into the Evolution of Plant Parasitism.</title>
        <authorList>
            <person name="Yoshida S."/>
            <person name="Kim S."/>
            <person name="Wafula E.K."/>
            <person name="Tanskanen J."/>
            <person name="Kim Y.M."/>
            <person name="Honaas L."/>
            <person name="Yang Z."/>
            <person name="Spallek T."/>
            <person name="Conn C.E."/>
            <person name="Ichihashi Y."/>
            <person name="Cheong K."/>
            <person name="Cui S."/>
            <person name="Der J.P."/>
            <person name="Gundlach H."/>
            <person name="Jiao Y."/>
            <person name="Hori C."/>
            <person name="Ishida J.K."/>
            <person name="Kasahara H."/>
            <person name="Kiba T."/>
            <person name="Kim M.S."/>
            <person name="Koo N."/>
            <person name="Laohavisit A."/>
            <person name="Lee Y.H."/>
            <person name="Lumba S."/>
            <person name="McCourt P."/>
            <person name="Mortimer J.C."/>
            <person name="Mutuku J.M."/>
            <person name="Nomura T."/>
            <person name="Sasaki-Sekimoto Y."/>
            <person name="Seto Y."/>
            <person name="Wang Y."/>
            <person name="Wakatake T."/>
            <person name="Sakakibara H."/>
            <person name="Demura T."/>
            <person name="Yamaguchi S."/>
            <person name="Yoneyama K."/>
            <person name="Manabe R.I."/>
            <person name="Nelson D.C."/>
            <person name="Schulman A.H."/>
            <person name="Timko M.P."/>
            <person name="dePamphilis C.W."/>
            <person name="Choi D."/>
            <person name="Shirasu K."/>
        </authorList>
    </citation>
    <scope>NUCLEOTIDE SEQUENCE [LARGE SCALE GENOMIC DNA]</scope>
    <source>
        <strain evidence="7">cv. UVA1</strain>
    </source>
</reference>
<feature type="non-terminal residue" evidence="6">
    <location>
        <position position="1"/>
    </location>
</feature>
<evidence type="ECO:0000256" key="4">
    <source>
        <dbReference type="ARBA" id="ARBA00022917"/>
    </source>
</evidence>
<dbReference type="GO" id="GO:0003729">
    <property type="term" value="F:mRNA binding"/>
    <property type="evidence" value="ECO:0007669"/>
    <property type="project" value="TreeGrafter"/>
</dbReference>
<keyword evidence="7" id="KW-1185">Reference proteome</keyword>
<dbReference type="GO" id="GO:0003743">
    <property type="term" value="F:translation initiation factor activity"/>
    <property type="evidence" value="ECO:0007669"/>
    <property type="project" value="UniProtKB-KW"/>
</dbReference>
<keyword evidence="3" id="KW-0677">Repeat</keyword>
<dbReference type="InterPro" id="IPR011387">
    <property type="entry name" value="TIF2A"/>
</dbReference>
<feature type="domain" description="Translation initiation factor beta propellor-like" evidence="5">
    <location>
        <begin position="128"/>
        <end position="175"/>
    </location>
</feature>
<accession>A0A5A7R334</accession>
<evidence type="ECO:0000259" key="5">
    <source>
        <dbReference type="Pfam" id="PF08662"/>
    </source>
</evidence>
<dbReference type="PANTHER" id="PTHR13227:SF0">
    <property type="entry name" value="EUKARYOTIC TRANSLATION INITIATION FACTOR 2A"/>
    <property type="match status" value="1"/>
</dbReference>
<evidence type="ECO:0000313" key="6">
    <source>
        <dbReference type="EMBL" id="GER51806.1"/>
    </source>
</evidence>
<evidence type="ECO:0000313" key="7">
    <source>
        <dbReference type="Proteomes" id="UP000325081"/>
    </source>
</evidence>
<keyword evidence="1 6" id="KW-0396">Initiation factor</keyword>
<dbReference type="EMBL" id="BKCP01009948">
    <property type="protein sequence ID" value="GER51806.1"/>
    <property type="molecule type" value="Genomic_DNA"/>
</dbReference>
<keyword evidence="2" id="KW-0853">WD repeat</keyword>
<comment type="caution">
    <text evidence="6">The sequence shown here is derived from an EMBL/GenBank/DDBJ whole genome shotgun (WGS) entry which is preliminary data.</text>
</comment>
<gene>
    <name evidence="6" type="ORF">STAS_29222</name>
</gene>
<sequence length="175" mass="19906">ADFKDVGGRTAHCGIESYRDDQGFNARRWDEGFADCWDYEEQHEDDGFDVFSCRNLHRGDAGFWKSRVSARMAFAGASLPFEGSSAWFTEEVDDSDMGDFCDGLLVFIEEAPGDRETSLRGHGPRPRFQNLPGDMAFWDYLAMKRLGKTKVELSVSSEWSPDERYFLTATTAQRL</sequence>
<evidence type="ECO:0000256" key="2">
    <source>
        <dbReference type="ARBA" id="ARBA00022574"/>
    </source>
</evidence>